<evidence type="ECO:0000313" key="3">
    <source>
        <dbReference type="Proteomes" id="UP000320390"/>
    </source>
</evidence>
<proteinExistence type="predicted"/>
<dbReference type="EMBL" id="CP036434">
    <property type="protein sequence ID" value="QDV07860.1"/>
    <property type="molecule type" value="Genomic_DNA"/>
</dbReference>
<reference evidence="2 3" key="1">
    <citation type="submission" date="2019-02" db="EMBL/GenBank/DDBJ databases">
        <title>Deep-cultivation of Planctomycetes and their phenomic and genomic characterization uncovers novel biology.</title>
        <authorList>
            <person name="Wiegand S."/>
            <person name="Jogler M."/>
            <person name="Boedeker C."/>
            <person name="Pinto D."/>
            <person name="Vollmers J."/>
            <person name="Rivas-Marin E."/>
            <person name="Kohn T."/>
            <person name="Peeters S.H."/>
            <person name="Heuer A."/>
            <person name="Rast P."/>
            <person name="Oberbeckmann S."/>
            <person name="Bunk B."/>
            <person name="Jeske O."/>
            <person name="Meyerdierks A."/>
            <person name="Storesund J.E."/>
            <person name="Kallscheuer N."/>
            <person name="Luecker S."/>
            <person name="Lage O.M."/>
            <person name="Pohl T."/>
            <person name="Merkel B.J."/>
            <person name="Hornburger P."/>
            <person name="Mueller R.-W."/>
            <person name="Bruemmer F."/>
            <person name="Labrenz M."/>
            <person name="Spormann A.M."/>
            <person name="Op den Camp H."/>
            <person name="Overmann J."/>
            <person name="Amann R."/>
            <person name="Jetten M.S.M."/>
            <person name="Mascher T."/>
            <person name="Medema M.H."/>
            <person name="Devos D.P."/>
            <person name="Kaster A.-K."/>
            <person name="Ovreas L."/>
            <person name="Rohde M."/>
            <person name="Galperin M.Y."/>
            <person name="Jogler C."/>
        </authorList>
    </citation>
    <scope>NUCLEOTIDE SEQUENCE [LARGE SCALE GENOMIC DNA]</scope>
    <source>
        <strain evidence="2 3">Poly30</strain>
    </source>
</reference>
<sequence>MAAHIGRPVTYEEALSCEHELGPDLAELALESDSPLMPDENGLYPVPAPGIKTDWEY</sequence>
<gene>
    <name evidence="2" type="ORF">Poly30_33930</name>
</gene>
<name>A0A518EUT9_9BACT</name>
<accession>A0A518EUT9</accession>
<evidence type="ECO:0000313" key="2">
    <source>
        <dbReference type="EMBL" id="QDV07860.1"/>
    </source>
</evidence>
<keyword evidence="3" id="KW-1185">Reference proteome</keyword>
<feature type="region of interest" description="Disordered" evidence="1">
    <location>
        <begin position="34"/>
        <end position="57"/>
    </location>
</feature>
<evidence type="ECO:0000256" key="1">
    <source>
        <dbReference type="SAM" id="MobiDB-lite"/>
    </source>
</evidence>
<dbReference type="Proteomes" id="UP000320390">
    <property type="component" value="Chromosome"/>
</dbReference>
<protein>
    <submittedName>
        <fullName evidence="2">Uncharacterized protein</fullName>
    </submittedName>
</protein>
<dbReference type="AlphaFoldDB" id="A0A518EUT9"/>
<organism evidence="2 3">
    <name type="scientific">Saltatorellus ferox</name>
    <dbReference type="NCBI Taxonomy" id="2528018"/>
    <lineage>
        <taxon>Bacteria</taxon>
        <taxon>Pseudomonadati</taxon>
        <taxon>Planctomycetota</taxon>
        <taxon>Planctomycetia</taxon>
        <taxon>Planctomycetia incertae sedis</taxon>
        <taxon>Saltatorellus</taxon>
    </lineage>
</organism>